<proteinExistence type="predicted"/>
<sequence>MSLASYQGQKAAACCLLKQSTLSSSRWMQRYKANQTFR</sequence>
<accession>A0A0A9ARJ6</accession>
<reference evidence="1" key="2">
    <citation type="journal article" date="2015" name="Data Brief">
        <title>Shoot transcriptome of the giant reed, Arundo donax.</title>
        <authorList>
            <person name="Barrero R.A."/>
            <person name="Guerrero F.D."/>
            <person name="Moolhuijzen P."/>
            <person name="Goolsby J.A."/>
            <person name="Tidwell J."/>
            <person name="Bellgard S.E."/>
            <person name="Bellgard M.I."/>
        </authorList>
    </citation>
    <scope>NUCLEOTIDE SEQUENCE</scope>
    <source>
        <tissue evidence="1">Shoot tissue taken approximately 20 cm above the soil surface</tissue>
    </source>
</reference>
<dbReference type="EMBL" id="GBRH01243511">
    <property type="protein sequence ID" value="JAD54384.1"/>
    <property type="molecule type" value="Transcribed_RNA"/>
</dbReference>
<organism evidence="1">
    <name type="scientific">Arundo donax</name>
    <name type="common">Giant reed</name>
    <name type="synonym">Donax arundinaceus</name>
    <dbReference type="NCBI Taxonomy" id="35708"/>
    <lineage>
        <taxon>Eukaryota</taxon>
        <taxon>Viridiplantae</taxon>
        <taxon>Streptophyta</taxon>
        <taxon>Embryophyta</taxon>
        <taxon>Tracheophyta</taxon>
        <taxon>Spermatophyta</taxon>
        <taxon>Magnoliopsida</taxon>
        <taxon>Liliopsida</taxon>
        <taxon>Poales</taxon>
        <taxon>Poaceae</taxon>
        <taxon>PACMAD clade</taxon>
        <taxon>Arundinoideae</taxon>
        <taxon>Arundineae</taxon>
        <taxon>Arundo</taxon>
    </lineage>
</organism>
<name>A0A0A9ARJ6_ARUDO</name>
<reference evidence="1" key="1">
    <citation type="submission" date="2014-09" db="EMBL/GenBank/DDBJ databases">
        <authorList>
            <person name="Magalhaes I.L.F."/>
            <person name="Oliveira U."/>
            <person name="Santos F.R."/>
            <person name="Vidigal T.H.D.A."/>
            <person name="Brescovit A.D."/>
            <person name="Santos A.J."/>
        </authorList>
    </citation>
    <scope>NUCLEOTIDE SEQUENCE</scope>
    <source>
        <tissue evidence="1">Shoot tissue taken approximately 20 cm above the soil surface</tissue>
    </source>
</reference>
<protein>
    <submittedName>
        <fullName evidence="1">Uncharacterized protein</fullName>
    </submittedName>
</protein>
<evidence type="ECO:0000313" key="1">
    <source>
        <dbReference type="EMBL" id="JAD54384.1"/>
    </source>
</evidence>
<dbReference type="AlphaFoldDB" id="A0A0A9ARJ6"/>